<comment type="caution">
    <text evidence="1">The sequence shown here is derived from an EMBL/GenBank/DDBJ whole genome shotgun (WGS) entry which is preliminary data.</text>
</comment>
<protein>
    <submittedName>
        <fullName evidence="1">Uncharacterized protein</fullName>
    </submittedName>
</protein>
<gene>
    <name evidence="1" type="ORF">EZE20_21770</name>
</gene>
<proteinExistence type="predicted"/>
<organism evidence="1 2">
    <name type="scientific">Arundinibacter roseus</name>
    <dbReference type="NCBI Taxonomy" id="2070510"/>
    <lineage>
        <taxon>Bacteria</taxon>
        <taxon>Pseudomonadati</taxon>
        <taxon>Bacteroidota</taxon>
        <taxon>Cytophagia</taxon>
        <taxon>Cytophagales</taxon>
        <taxon>Spirosomataceae</taxon>
        <taxon>Arundinibacter</taxon>
    </lineage>
</organism>
<evidence type="ECO:0000313" key="1">
    <source>
        <dbReference type="EMBL" id="TDB60102.1"/>
    </source>
</evidence>
<evidence type="ECO:0000313" key="2">
    <source>
        <dbReference type="Proteomes" id="UP000295706"/>
    </source>
</evidence>
<dbReference type="EMBL" id="SMJU01000018">
    <property type="protein sequence ID" value="TDB60102.1"/>
    <property type="molecule type" value="Genomic_DNA"/>
</dbReference>
<name>A0A4R4K0S8_9BACT</name>
<dbReference type="Proteomes" id="UP000295706">
    <property type="component" value="Unassembled WGS sequence"/>
</dbReference>
<reference evidence="1 2" key="1">
    <citation type="submission" date="2019-02" db="EMBL/GenBank/DDBJ databases">
        <title>Arundinibacter roseus gen. nov., sp. nov., a new member of the family Cytophagaceae.</title>
        <authorList>
            <person name="Szuroczki S."/>
            <person name="Khayer B."/>
            <person name="Sproer C."/>
            <person name="Toumi M."/>
            <person name="Szabo A."/>
            <person name="Felfoldi T."/>
            <person name="Schumann P."/>
            <person name="Toth E."/>
        </authorList>
    </citation>
    <scope>NUCLEOTIDE SEQUENCE [LARGE SCALE GENOMIC DNA]</scope>
    <source>
        <strain evidence="1 2">DMA-k-7a</strain>
    </source>
</reference>
<dbReference type="OrthoDB" id="961919at2"/>
<keyword evidence="2" id="KW-1185">Reference proteome</keyword>
<dbReference type="AlphaFoldDB" id="A0A4R4K0S8"/>
<sequence>MGNVKSIGRLKRILKIDEGKLDIYLRYYNQEVDTADLNGTQLNMLEKYRKAWSWYCMGRTEDMVRAMLMKDYNIEERQARYVFEEAKFIHGKLDQVDRDGRRSASIAFYDLIANMALKEKNLEAAVKARERGDDLARLNEPEDIGLDPNDFMKASKFVFVNNVNVYKKQLDLDE</sequence>
<accession>A0A4R4K0S8</accession>
<dbReference type="RefSeq" id="WP_132121725.1">
    <property type="nucleotide sequence ID" value="NZ_SMJU01000018.1"/>
</dbReference>